<comment type="caution">
    <text evidence="5">The sequence shown here is derived from an EMBL/GenBank/DDBJ whole genome shotgun (WGS) entry which is preliminary data.</text>
</comment>
<dbReference type="PANTHER" id="PTHR30363:SF44">
    <property type="entry name" value="AGA OPERON TRANSCRIPTIONAL REPRESSOR-RELATED"/>
    <property type="match status" value="1"/>
</dbReference>
<protein>
    <submittedName>
        <fullName evidence="5">DeoR family glycerol-3-phosphate regulon repressor</fullName>
    </submittedName>
</protein>
<organism evidence="5 6">
    <name type="scientific">Labrys monachus</name>
    <dbReference type="NCBI Taxonomy" id="217067"/>
    <lineage>
        <taxon>Bacteria</taxon>
        <taxon>Pseudomonadati</taxon>
        <taxon>Pseudomonadota</taxon>
        <taxon>Alphaproteobacteria</taxon>
        <taxon>Hyphomicrobiales</taxon>
        <taxon>Xanthobacteraceae</taxon>
        <taxon>Labrys</taxon>
    </lineage>
</organism>
<dbReference type="InterPro" id="IPR036390">
    <property type="entry name" value="WH_DNA-bd_sf"/>
</dbReference>
<dbReference type="PROSITE" id="PS00894">
    <property type="entry name" value="HTH_DEOR_1"/>
    <property type="match status" value="1"/>
</dbReference>
<dbReference type="PRINTS" id="PR00037">
    <property type="entry name" value="HTHLACR"/>
</dbReference>
<dbReference type="SMART" id="SM00420">
    <property type="entry name" value="HTH_DEOR"/>
    <property type="match status" value="1"/>
</dbReference>
<accession>A0ABU0FBF6</accession>
<evidence type="ECO:0000256" key="2">
    <source>
        <dbReference type="ARBA" id="ARBA00023125"/>
    </source>
</evidence>
<dbReference type="Pfam" id="PF08220">
    <property type="entry name" value="HTH_DeoR"/>
    <property type="match status" value="1"/>
</dbReference>
<dbReference type="InterPro" id="IPR001034">
    <property type="entry name" value="DeoR_HTH"/>
</dbReference>
<dbReference type="Gene3D" id="1.10.10.10">
    <property type="entry name" value="Winged helix-like DNA-binding domain superfamily/Winged helix DNA-binding domain"/>
    <property type="match status" value="1"/>
</dbReference>
<gene>
    <name evidence="5" type="ORF">J3R73_001731</name>
</gene>
<reference evidence="5 6" key="1">
    <citation type="submission" date="2023-07" db="EMBL/GenBank/DDBJ databases">
        <title>Genomic Encyclopedia of Type Strains, Phase IV (KMG-IV): sequencing the most valuable type-strain genomes for metagenomic binning, comparative biology and taxonomic classification.</title>
        <authorList>
            <person name="Goeker M."/>
        </authorList>
    </citation>
    <scope>NUCLEOTIDE SEQUENCE [LARGE SCALE GENOMIC DNA]</scope>
    <source>
        <strain evidence="5 6">DSM 5896</strain>
    </source>
</reference>
<evidence type="ECO:0000313" key="5">
    <source>
        <dbReference type="EMBL" id="MDQ0391939.1"/>
    </source>
</evidence>
<dbReference type="Gene3D" id="3.40.50.1360">
    <property type="match status" value="1"/>
</dbReference>
<dbReference type="InterPro" id="IPR037171">
    <property type="entry name" value="NagB/RpiA_transferase-like"/>
</dbReference>
<dbReference type="SMART" id="SM01134">
    <property type="entry name" value="DeoRC"/>
    <property type="match status" value="1"/>
</dbReference>
<dbReference type="PANTHER" id="PTHR30363">
    <property type="entry name" value="HTH-TYPE TRANSCRIPTIONAL REGULATOR SRLR-RELATED"/>
    <property type="match status" value="1"/>
</dbReference>
<evidence type="ECO:0000256" key="3">
    <source>
        <dbReference type="ARBA" id="ARBA00023163"/>
    </source>
</evidence>
<evidence type="ECO:0000313" key="6">
    <source>
        <dbReference type="Proteomes" id="UP001237448"/>
    </source>
</evidence>
<dbReference type="Proteomes" id="UP001237448">
    <property type="component" value="Unassembled WGS sequence"/>
</dbReference>
<keyword evidence="3" id="KW-0804">Transcription</keyword>
<dbReference type="InterPro" id="IPR036388">
    <property type="entry name" value="WH-like_DNA-bd_sf"/>
</dbReference>
<dbReference type="InterPro" id="IPR050313">
    <property type="entry name" value="Carb_Metab_HTH_regulators"/>
</dbReference>
<dbReference type="InterPro" id="IPR014036">
    <property type="entry name" value="DeoR-like_C"/>
</dbReference>
<dbReference type="PROSITE" id="PS51000">
    <property type="entry name" value="HTH_DEOR_2"/>
    <property type="match status" value="1"/>
</dbReference>
<keyword evidence="1" id="KW-0805">Transcription regulation</keyword>
<name>A0ABU0FBF6_9HYPH</name>
<proteinExistence type="predicted"/>
<dbReference type="RefSeq" id="WP_307425058.1">
    <property type="nucleotide sequence ID" value="NZ_JAUSVK010000001.1"/>
</dbReference>
<dbReference type="InterPro" id="IPR018356">
    <property type="entry name" value="Tscrpt_reg_HTH_DeoR_CS"/>
</dbReference>
<feature type="domain" description="HTH deoR-type" evidence="4">
    <location>
        <begin position="3"/>
        <end position="58"/>
    </location>
</feature>
<dbReference type="Pfam" id="PF00455">
    <property type="entry name" value="DeoRC"/>
    <property type="match status" value="1"/>
</dbReference>
<keyword evidence="6" id="KW-1185">Reference proteome</keyword>
<dbReference type="EMBL" id="JAUSVK010000001">
    <property type="protein sequence ID" value="MDQ0391939.1"/>
    <property type="molecule type" value="Genomic_DNA"/>
</dbReference>
<dbReference type="SUPFAM" id="SSF100950">
    <property type="entry name" value="NagB/RpiA/CoA transferase-like"/>
    <property type="match status" value="1"/>
</dbReference>
<evidence type="ECO:0000259" key="4">
    <source>
        <dbReference type="PROSITE" id="PS51000"/>
    </source>
</evidence>
<evidence type="ECO:0000256" key="1">
    <source>
        <dbReference type="ARBA" id="ARBA00023015"/>
    </source>
</evidence>
<sequence>MKPGIRRERIVDLVREHERMSVDDLAGLLGSSRETIRRDLTELDGRGHIRKVHGGAVMPEAPREGAFPARLSEAIREKRAVARAAAALFGEGDTLFIDTGTTTLLFAEELARRPGITVITNGPQIARTVAAGGGKVFVIGGEYRADVGEMTGSLAVEQIARFHAAHAVITVGGIGRDGAMDFLLDEAQVARAMVAQARSVTVIADGSKLGRMALFQVCPLGRIDRLVVDVRPEGSLAEALTSAGVEVVVADPSA</sequence>
<keyword evidence="2" id="KW-0238">DNA-binding</keyword>
<dbReference type="SUPFAM" id="SSF46785">
    <property type="entry name" value="Winged helix' DNA-binding domain"/>
    <property type="match status" value="1"/>
</dbReference>